<dbReference type="GO" id="GO:0005783">
    <property type="term" value="C:endoplasmic reticulum"/>
    <property type="evidence" value="ECO:0007669"/>
    <property type="project" value="TreeGrafter"/>
</dbReference>
<sequence>METPNLTIGRPAPRQQDEAGYSDALAGAGTAGSAQHTDVGVSSASEAQRTADKHAATAAAPPPELPAGTGWTSKLRAWITGHDLLRLTPPWTTWPDYNQVENINALMTGLWPHVAAAIEAMAKETLPPLLRDTAKQYGGGWLEGLELVDLSLGPTAPRVAAMKTFDASSDEQ</sequence>
<feature type="compositionally biased region" description="Polar residues" evidence="1">
    <location>
        <begin position="32"/>
        <end position="46"/>
    </location>
</feature>
<dbReference type="EMBL" id="KK103916">
    <property type="protein sequence ID" value="KIY94742.1"/>
    <property type="molecule type" value="Genomic_DNA"/>
</dbReference>
<accession>A0A0D2J4A0</accession>
<dbReference type="AlphaFoldDB" id="A0A0D2J4A0"/>
<dbReference type="Proteomes" id="UP000054498">
    <property type="component" value="Unassembled WGS sequence"/>
</dbReference>
<evidence type="ECO:0000313" key="3">
    <source>
        <dbReference type="Proteomes" id="UP000054498"/>
    </source>
</evidence>
<keyword evidence="3" id="KW-1185">Reference proteome</keyword>
<proteinExistence type="predicted"/>
<dbReference type="GeneID" id="25730661"/>
<dbReference type="RefSeq" id="XP_013893762.1">
    <property type="nucleotide sequence ID" value="XM_014038308.1"/>
</dbReference>
<dbReference type="InterPro" id="IPR045050">
    <property type="entry name" value="Synaptotagmin_plant"/>
</dbReference>
<name>A0A0D2J4A0_9CHLO</name>
<reference evidence="2 3" key="1">
    <citation type="journal article" date="2013" name="BMC Genomics">
        <title>Reconstruction of the lipid metabolism for the microalga Monoraphidium neglectum from its genome sequence reveals characteristics suitable for biofuel production.</title>
        <authorList>
            <person name="Bogen C."/>
            <person name="Al-Dilaimi A."/>
            <person name="Albersmeier A."/>
            <person name="Wichmann J."/>
            <person name="Grundmann M."/>
            <person name="Rupp O."/>
            <person name="Lauersen K.J."/>
            <person name="Blifernez-Klassen O."/>
            <person name="Kalinowski J."/>
            <person name="Goesmann A."/>
            <person name="Mussgnug J.H."/>
            <person name="Kruse O."/>
        </authorList>
    </citation>
    <scope>NUCLEOTIDE SEQUENCE [LARGE SCALE GENOMIC DNA]</scope>
    <source>
        <strain evidence="2 3">SAG 48.87</strain>
    </source>
</reference>
<protein>
    <recommendedName>
        <fullName evidence="4">SMP-LTD domain-containing protein</fullName>
    </recommendedName>
</protein>
<organism evidence="2 3">
    <name type="scientific">Monoraphidium neglectum</name>
    <dbReference type="NCBI Taxonomy" id="145388"/>
    <lineage>
        <taxon>Eukaryota</taxon>
        <taxon>Viridiplantae</taxon>
        <taxon>Chlorophyta</taxon>
        <taxon>core chlorophytes</taxon>
        <taxon>Chlorophyceae</taxon>
        <taxon>CS clade</taxon>
        <taxon>Sphaeropleales</taxon>
        <taxon>Selenastraceae</taxon>
        <taxon>Monoraphidium</taxon>
    </lineage>
</organism>
<evidence type="ECO:0000256" key="1">
    <source>
        <dbReference type="SAM" id="MobiDB-lite"/>
    </source>
</evidence>
<evidence type="ECO:0008006" key="4">
    <source>
        <dbReference type="Google" id="ProtNLM"/>
    </source>
</evidence>
<feature type="region of interest" description="Disordered" evidence="1">
    <location>
        <begin position="1"/>
        <end position="69"/>
    </location>
</feature>
<feature type="non-terminal residue" evidence="2">
    <location>
        <position position="172"/>
    </location>
</feature>
<gene>
    <name evidence="2" type="ORF">MNEG_13220</name>
</gene>
<dbReference type="GO" id="GO:0008289">
    <property type="term" value="F:lipid binding"/>
    <property type="evidence" value="ECO:0007669"/>
    <property type="project" value="InterPro"/>
</dbReference>
<evidence type="ECO:0000313" key="2">
    <source>
        <dbReference type="EMBL" id="KIY94742.1"/>
    </source>
</evidence>
<dbReference type="PANTHER" id="PTHR10774:SF190">
    <property type="entry name" value="C2 CALCIUM_LIPID-BINDING ENDONUCLEASE_EXONUCLEASE_PHOSPHATASE-RELATED"/>
    <property type="match status" value="1"/>
</dbReference>
<dbReference type="PANTHER" id="PTHR10774">
    <property type="entry name" value="EXTENDED SYNAPTOTAGMIN-RELATED"/>
    <property type="match status" value="1"/>
</dbReference>
<dbReference type="KEGG" id="mng:MNEG_13220"/>